<dbReference type="InterPro" id="IPR003439">
    <property type="entry name" value="ABC_transporter-like_ATP-bd"/>
</dbReference>
<feature type="transmembrane region" description="Helical" evidence="12">
    <location>
        <begin position="503"/>
        <end position="532"/>
    </location>
</feature>
<proteinExistence type="evidence at transcript level"/>
<feature type="transmembrane region" description="Helical" evidence="12">
    <location>
        <begin position="31"/>
        <end position="51"/>
    </location>
</feature>
<sequence>MISFCASPFWDWDYTWYSEYPRLTPCFENTVLAYTPAILLVLFGLLPWLVGRRKKQSLNGEPLSWTLLSLSRFVVSLLLTLTYGYSLVYKLAFDSSSGSSVTADLVHAVTFAIALKVQQNTRQNGQGSSMVLFFFWLMSVVCQLPKYSRHLQEVFALDSDLTYFSKIEFVVCAASYPMILVQFFLSCWTDARQDTRRPYLTAAPVSFIFMGWLSPLIFRRARNNVELEDIYSIPPAMTTRRNHSKWSELWSQELNSAGYVPGEGSYGVSRVMPSIFYSLWKAYWKPVVTSCVLATLRAVLRIIPALLLHLLTDYMAKGDPTWKGVLYAIGIVSANFCSGMLAVHIDRILSFTGLNAKTVMVAAIYRKTLRLSSESQKVYTIGELINLISVDADRIFRLSITFGYVASGVPLIIITLVILWQYLGVACLAGVVVMLVIMPVVAIAVSIGNKYQTAQMKLKDKRLNTMAEMLSSVKVLKLFAWENLFMDKCSSVRLEEMGLLKKYSYLTALSFFILTCSSSMVALVSFVTYVLISGDHVLDATTAFVSLTLFNQMQFPMFIIPDFISNAVQTSVSMKRIRRFLLSSEVDDCSVGRRPDDGDAVSVKNATLSWSKERSPALRNINLSVKRGQLIAVVGPVGSGKSSLLSALLGNLRVCSGTVDCIDSIAYAPQCAWIQNKTIRENVLFTSTYDLELYDMVLKACCLERDLEILAGGDMTEIGERGINLSGGQKQRVSLARAAYQKKDLYLFDDPLSAVDAHVGAALFKNLIGPRGMLKDTTRILVTHNLSVLTEVDYILVMQEGSIAESGTFEDLQREGSVLSGLLKSFSKRVRRLTENEETSTDSNEESEVEEEELGTILVEREIVEEGSISLQVYGTYIKHAGPLLLLAVLFYAVYRAVGAYMGIWLSEWTNDSLLPSGGQDMSLRTFRIEIYILLCVCTAVANFFAVATLWKVALSASTTLHQLMLDSVMRAPLSFFDSTPSGRLLNRFGKDVEQLDVQLPTAAHFTLDFLLLFASSVVLICINLPVYILIAIPVVVFLLVLRQMYVVPFRQVKRLETVTRSPVNHHFSETMTGLSSVRGYSVQRIFLRDNDEKVDTMQNCTVNALNFDFWIEAWMEVSSDVLLLSMLLLLVTNRDNIDPGIAALLVSYMLNAISPFNYLIFYSTELEATLVSAERLDEYRRLTPEAPWRSNCTPDPRWPESGAVSFKSYSTRYREGLDLVLRDVDLDVSPGEKIGIVGRTGAGKSTITLSLFRIVEAASGKIVVDDVDIATLGLHDLRSRITIIPQDPVLFHGTLRFNLDPAGQHEAEELWSALDRSHLGDVFRKSGGLDFEVAEGGHNLSVGQRQLVCLARAVLRKTKILVLDEATASVDMKTDVLVQQTLRDAMRECTVLTVAHRLHTVLTSDRVVVMDQGKVVEVGSPTELLYDSTSLFYAMAREAGVVFPGVNM</sequence>
<evidence type="ECO:0000256" key="7">
    <source>
        <dbReference type="ARBA" id="ARBA00022840"/>
    </source>
</evidence>
<comment type="catalytic activity">
    <reaction evidence="11">
        <text>leukotriene C4(in) + ATP + H2O = leukotriene C4(out) + ADP + phosphate + H(+)</text>
        <dbReference type="Rhea" id="RHEA:38963"/>
        <dbReference type="ChEBI" id="CHEBI:15377"/>
        <dbReference type="ChEBI" id="CHEBI:15378"/>
        <dbReference type="ChEBI" id="CHEBI:30616"/>
        <dbReference type="ChEBI" id="CHEBI:43474"/>
        <dbReference type="ChEBI" id="CHEBI:57973"/>
        <dbReference type="ChEBI" id="CHEBI:456216"/>
    </reaction>
    <physiologicalReaction direction="left-to-right" evidence="11">
        <dbReference type="Rhea" id="RHEA:38964"/>
    </physiologicalReaction>
</comment>
<dbReference type="InterPro" id="IPR056227">
    <property type="entry name" value="TMD0_ABC"/>
</dbReference>
<dbReference type="GO" id="GO:0012505">
    <property type="term" value="C:endomembrane system"/>
    <property type="evidence" value="ECO:0007669"/>
    <property type="project" value="UniProtKB-SubCell"/>
</dbReference>
<dbReference type="PROSITE" id="PS50893">
    <property type="entry name" value="ABC_TRANSPORTER_2"/>
    <property type="match status" value="2"/>
</dbReference>
<evidence type="ECO:0000256" key="2">
    <source>
        <dbReference type="ARBA" id="ARBA00009726"/>
    </source>
</evidence>
<feature type="domain" description="ABC transmembrane type-1" evidence="14">
    <location>
        <begin position="886"/>
        <end position="1169"/>
    </location>
</feature>
<protein>
    <recommendedName>
        <fullName evidence="10">ABC-type glutathione-S-conjugate transporter</fullName>
        <ecNumber evidence="10">7.6.2.3</ecNumber>
    </recommendedName>
</protein>
<organism evidence="15">
    <name type="scientific">Ixodes ricinus</name>
    <name type="common">Common tick</name>
    <name type="synonym">Acarus ricinus</name>
    <dbReference type="NCBI Taxonomy" id="34613"/>
    <lineage>
        <taxon>Eukaryota</taxon>
        <taxon>Metazoa</taxon>
        <taxon>Ecdysozoa</taxon>
        <taxon>Arthropoda</taxon>
        <taxon>Chelicerata</taxon>
        <taxon>Arachnida</taxon>
        <taxon>Acari</taxon>
        <taxon>Parasitiformes</taxon>
        <taxon>Ixodida</taxon>
        <taxon>Ixodoidea</taxon>
        <taxon>Ixodidae</taxon>
        <taxon>Ixodinae</taxon>
        <taxon>Ixodes</taxon>
    </lineage>
</organism>
<evidence type="ECO:0000256" key="8">
    <source>
        <dbReference type="ARBA" id="ARBA00022989"/>
    </source>
</evidence>
<dbReference type="SUPFAM" id="SSF52540">
    <property type="entry name" value="P-loop containing nucleoside triphosphate hydrolases"/>
    <property type="match status" value="2"/>
</dbReference>
<dbReference type="InterPro" id="IPR027417">
    <property type="entry name" value="P-loop_NTPase"/>
</dbReference>
<keyword evidence="5" id="KW-0677">Repeat</keyword>
<dbReference type="CDD" id="cd18595">
    <property type="entry name" value="ABC_6TM_MRP1_2_3_6_D1_like"/>
    <property type="match status" value="1"/>
</dbReference>
<dbReference type="FunFam" id="3.40.50.300:FF:001792">
    <property type="entry name" value="Putative abc transporter"/>
    <property type="match status" value="1"/>
</dbReference>
<evidence type="ECO:0000256" key="4">
    <source>
        <dbReference type="ARBA" id="ARBA00022692"/>
    </source>
</evidence>
<name>A0A131Y953_IXORI</name>
<dbReference type="PROSITE" id="PS50929">
    <property type="entry name" value="ABC_TM1F"/>
    <property type="match status" value="2"/>
</dbReference>
<dbReference type="InterPro" id="IPR050173">
    <property type="entry name" value="ABC_transporter_C-like"/>
</dbReference>
<evidence type="ECO:0000256" key="12">
    <source>
        <dbReference type="SAM" id="Phobius"/>
    </source>
</evidence>
<feature type="transmembrane region" description="Helical" evidence="12">
    <location>
        <begin position="167"/>
        <end position="187"/>
    </location>
</feature>
<feature type="transmembrane region" description="Helical" evidence="12">
    <location>
        <begin position="97"/>
        <end position="117"/>
    </location>
</feature>
<dbReference type="PROSITE" id="PS00211">
    <property type="entry name" value="ABC_TRANSPORTER_1"/>
    <property type="match status" value="2"/>
</dbReference>
<feature type="transmembrane region" description="Helical" evidence="12">
    <location>
        <begin position="287"/>
        <end position="312"/>
    </location>
</feature>
<evidence type="ECO:0000256" key="3">
    <source>
        <dbReference type="ARBA" id="ARBA00022448"/>
    </source>
</evidence>
<dbReference type="Pfam" id="PF00664">
    <property type="entry name" value="ABC_membrane"/>
    <property type="match status" value="2"/>
</dbReference>
<evidence type="ECO:0000256" key="1">
    <source>
        <dbReference type="ARBA" id="ARBA00004127"/>
    </source>
</evidence>
<evidence type="ECO:0000313" key="15">
    <source>
        <dbReference type="EMBL" id="JAP75397.1"/>
    </source>
</evidence>
<dbReference type="FunFam" id="1.20.1560.10:FF:000063">
    <property type="entry name" value="Multidrug resistance protein ABC transporter"/>
    <property type="match status" value="1"/>
</dbReference>
<feature type="transmembrane region" description="Helical" evidence="12">
    <location>
        <begin position="544"/>
        <end position="568"/>
    </location>
</feature>
<feature type="transmembrane region" description="Helical" evidence="12">
    <location>
        <begin position="931"/>
        <end position="955"/>
    </location>
</feature>
<feature type="transmembrane region" description="Helical" evidence="12">
    <location>
        <begin position="402"/>
        <end position="422"/>
    </location>
</feature>
<feature type="transmembrane region" description="Helical" evidence="12">
    <location>
        <begin position="428"/>
        <end position="449"/>
    </location>
</feature>
<dbReference type="GO" id="GO:0005524">
    <property type="term" value="F:ATP binding"/>
    <property type="evidence" value="ECO:0007669"/>
    <property type="project" value="UniProtKB-KW"/>
</dbReference>
<dbReference type="EMBL" id="GEFM01000399">
    <property type="protein sequence ID" value="JAP75397.1"/>
    <property type="molecule type" value="mRNA"/>
</dbReference>
<dbReference type="GO" id="GO:0015431">
    <property type="term" value="F:ABC-type glutathione S-conjugate transporter activity"/>
    <property type="evidence" value="ECO:0007669"/>
    <property type="project" value="UniProtKB-EC"/>
</dbReference>
<dbReference type="CDD" id="cd03244">
    <property type="entry name" value="ABCC_MRP_domain2"/>
    <property type="match status" value="1"/>
</dbReference>
<feature type="transmembrane region" description="Helical" evidence="12">
    <location>
        <begin position="884"/>
        <end position="906"/>
    </location>
</feature>
<comment type="subcellular location">
    <subcellularLocation>
        <location evidence="1">Endomembrane system</location>
        <topology evidence="1">Multi-pass membrane protein</topology>
    </subcellularLocation>
</comment>
<feature type="transmembrane region" description="Helical" evidence="12">
    <location>
        <begin position="129"/>
        <end position="147"/>
    </location>
</feature>
<dbReference type="Gene3D" id="1.20.1560.10">
    <property type="entry name" value="ABC transporter type 1, transmembrane domain"/>
    <property type="match status" value="2"/>
</dbReference>
<keyword evidence="9 12" id="KW-0472">Membrane</keyword>
<dbReference type="GO" id="GO:0016887">
    <property type="term" value="F:ATP hydrolysis activity"/>
    <property type="evidence" value="ECO:0007669"/>
    <property type="project" value="InterPro"/>
</dbReference>
<reference evidence="15" key="1">
    <citation type="submission" date="2016-02" db="EMBL/GenBank/DDBJ databases">
        <title>RNAseq analyses of the midgut from blood- or serum-fed Ixodes ricinus ticks.</title>
        <authorList>
            <person name="Perner J."/>
            <person name="Provaznik J."/>
            <person name="Schrenkova J."/>
            <person name="Urbanova V."/>
            <person name="Ribeiro J.M."/>
            <person name="Kopacek P."/>
        </authorList>
    </citation>
    <scope>NUCLEOTIDE SEQUENCE</scope>
    <source>
        <tissue evidence="15">Gut</tissue>
    </source>
</reference>
<evidence type="ECO:0000256" key="5">
    <source>
        <dbReference type="ARBA" id="ARBA00022737"/>
    </source>
</evidence>
<dbReference type="InterPro" id="IPR036640">
    <property type="entry name" value="ABC1_TM_sf"/>
</dbReference>
<keyword evidence="8 12" id="KW-1133">Transmembrane helix</keyword>
<dbReference type="CDD" id="cd18603">
    <property type="entry name" value="ABC_6TM_MRP1_2_3_6_D2_like"/>
    <property type="match status" value="1"/>
</dbReference>
<evidence type="ECO:0000256" key="6">
    <source>
        <dbReference type="ARBA" id="ARBA00022741"/>
    </source>
</evidence>
<dbReference type="PANTHER" id="PTHR24223:SF415">
    <property type="entry name" value="FI20190P1"/>
    <property type="match status" value="1"/>
</dbReference>
<feature type="transmembrane region" description="Helical" evidence="12">
    <location>
        <begin position="324"/>
        <end position="342"/>
    </location>
</feature>
<evidence type="ECO:0000256" key="10">
    <source>
        <dbReference type="ARBA" id="ARBA00024220"/>
    </source>
</evidence>
<dbReference type="InterPro" id="IPR017871">
    <property type="entry name" value="ABC_transporter-like_CS"/>
</dbReference>
<dbReference type="FunFam" id="1.20.1560.10:FF:000080">
    <property type="entry name" value="ABC transporter C family member 1"/>
    <property type="match status" value="1"/>
</dbReference>
<feature type="domain" description="ABC transmembrane type-1" evidence="14">
    <location>
        <begin position="288"/>
        <end position="569"/>
    </location>
</feature>
<evidence type="ECO:0000259" key="14">
    <source>
        <dbReference type="PROSITE" id="PS50929"/>
    </source>
</evidence>
<dbReference type="InterPro" id="IPR011527">
    <property type="entry name" value="ABC1_TM_dom"/>
</dbReference>
<dbReference type="FunFam" id="3.40.50.300:FF:000074">
    <property type="entry name" value="Multidrug resistance-associated protein 5 isoform 1"/>
    <property type="match status" value="1"/>
</dbReference>
<dbReference type="PANTHER" id="PTHR24223">
    <property type="entry name" value="ATP-BINDING CASSETTE SUB-FAMILY C"/>
    <property type="match status" value="1"/>
</dbReference>
<feature type="domain" description="ABC transporter" evidence="13">
    <location>
        <begin position="1205"/>
        <end position="1438"/>
    </location>
</feature>
<keyword evidence="6" id="KW-0547">Nucleotide-binding</keyword>
<evidence type="ECO:0000256" key="9">
    <source>
        <dbReference type="ARBA" id="ARBA00023136"/>
    </source>
</evidence>
<evidence type="ECO:0000256" key="11">
    <source>
        <dbReference type="ARBA" id="ARBA00047523"/>
    </source>
</evidence>
<dbReference type="Pfam" id="PF24357">
    <property type="entry name" value="TMD0_ABC"/>
    <property type="match status" value="1"/>
</dbReference>
<keyword evidence="7" id="KW-0067">ATP-binding</keyword>
<dbReference type="SUPFAM" id="SSF90123">
    <property type="entry name" value="ABC transporter transmembrane region"/>
    <property type="match status" value="2"/>
</dbReference>
<dbReference type="InterPro" id="IPR003593">
    <property type="entry name" value="AAA+_ATPase"/>
</dbReference>
<keyword evidence="3" id="KW-0813">Transport</keyword>
<evidence type="ECO:0000259" key="13">
    <source>
        <dbReference type="PROSITE" id="PS50893"/>
    </source>
</evidence>
<feature type="transmembrane region" description="Helical" evidence="12">
    <location>
        <begin position="1010"/>
        <end position="1042"/>
    </location>
</feature>
<comment type="similarity">
    <text evidence="2">Belongs to the ABC transporter superfamily. ABCC family. Conjugate transporter (TC 3.A.1.208) subfamily.</text>
</comment>
<keyword evidence="4 12" id="KW-0812">Transmembrane</keyword>
<dbReference type="EC" id="7.6.2.3" evidence="10"/>
<dbReference type="GO" id="GO:0016020">
    <property type="term" value="C:membrane"/>
    <property type="evidence" value="ECO:0007669"/>
    <property type="project" value="InterPro"/>
</dbReference>
<dbReference type="CDD" id="cd03250">
    <property type="entry name" value="ABCC_MRP_domain1"/>
    <property type="match status" value="1"/>
</dbReference>
<dbReference type="Pfam" id="PF00005">
    <property type="entry name" value="ABC_tran"/>
    <property type="match status" value="2"/>
</dbReference>
<accession>A0A131Y953</accession>
<dbReference type="SMART" id="SM00382">
    <property type="entry name" value="AAA"/>
    <property type="match status" value="2"/>
</dbReference>
<dbReference type="Gene3D" id="3.40.50.300">
    <property type="entry name" value="P-loop containing nucleotide triphosphate hydrolases"/>
    <property type="match status" value="2"/>
</dbReference>
<feature type="transmembrane region" description="Helical" evidence="12">
    <location>
        <begin position="63"/>
        <end position="85"/>
    </location>
</feature>
<feature type="domain" description="ABC transporter" evidence="13">
    <location>
        <begin position="603"/>
        <end position="825"/>
    </location>
</feature>